<dbReference type="FunFam" id="3.40.50.10490:FF:000023">
    <property type="entry name" value="Glucose-6-phosphate isomerase"/>
    <property type="match status" value="1"/>
</dbReference>
<dbReference type="PANTHER" id="PTHR11469">
    <property type="entry name" value="GLUCOSE-6-PHOSPHATE ISOMERASE"/>
    <property type="match status" value="1"/>
</dbReference>
<feature type="active site" evidence="7">
    <location>
        <position position="455"/>
    </location>
</feature>
<dbReference type="GO" id="GO:0006094">
    <property type="term" value="P:gluconeogenesis"/>
    <property type="evidence" value="ECO:0007669"/>
    <property type="project" value="UniProtKB-UniRule"/>
</dbReference>
<evidence type="ECO:0000256" key="6">
    <source>
        <dbReference type="ARBA" id="ARBA00029321"/>
    </source>
</evidence>
<dbReference type="GO" id="GO:0048029">
    <property type="term" value="F:monosaccharide binding"/>
    <property type="evidence" value="ECO:0007669"/>
    <property type="project" value="TreeGrafter"/>
</dbReference>
<dbReference type="GO" id="GO:0006096">
    <property type="term" value="P:glycolytic process"/>
    <property type="evidence" value="ECO:0007669"/>
    <property type="project" value="UniProtKB-UniRule"/>
</dbReference>
<evidence type="ECO:0000256" key="7">
    <source>
        <dbReference type="HAMAP-Rule" id="MF_00473"/>
    </source>
</evidence>
<dbReference type="FunFam" id="3.40.50.10490:FF:000021">
    <property type="entry name" value="Glucose-6-phosphate isomerase"/>
    <property type="match status" value="1"/>
</dbReference>
<evidence type="ECO:0000256" key="2">
    <source>
        <dbReference type="ARBA" id="ARBA00006604"/>
    </source>
</evidence>
<reference evidence="9 10" key="1">
    <citation type="submission" date="2019-04" db="EMBL/GenBank/DDBJ databases">
        <authorList>
            <person name="Li Y."/>
            <person name="Wang J."/>
        </authorList>
    </citation>
    <scope>NUCLEOTIDE SEQUENCE [LARGE SCALE GENOMIC DNA]</scope>
    <source>
        <strain evidence="9 10">DSM 14668</strain>
    </source>
</reference>
<dbReference type="SUPFAM" id="SSF53697">
    <property type="entry name" value="SIS domain"/>
    <property type="match status" value="1"/>
</dbReference>
<comment type="function">
    <text evidence="7">Catalyzes the reversible isomerization of glucose-6-phosphate to fructose-6-phosphate.</text>
</comment>
<dbReference type="Proteomes" id="UP000309215">
    <property type="component" value="Unassembled WGS sequence"/>
</dbReference>
<evidence type="ECO:0000313" key="10">
    <source>
        <dbReference type="Proteomes" id="UP000309215"/>
    </source>
</evidence>
<dbReference type="Gene3D" id="3.40.50.10490">
    <property type="entry name" value="Glucose-6-phosphate isomerase like protein, domain 1"/>
    <property type="match status" value="2"/>
</dbReference>
<dbReference type="OrthoDB" id="140919at2"/>
<dbReference type="NCBIfam" id="NF010696">
    <property type="entry name" value="PRK14096.1"/>
    <property type="match status" value="1"/>
</dbReference>
<feature type="active site" evidence="7">
    <location>
        <position position="349"/>
    </location>
</feature>
<dbReference type="EMBL" id="SSMQ01000078">
    <property type="protein sequence ID" value="TKC97938.1"/>
    <property type="molecule type" value="Genomic_DNA"/>
</dbReference>
<name>A0A4U1IV11_9BACT</name>
<dbReference type="GO" id="GO:0005829">
    <property type="term" value="C:cytosol"/>
    <property type="evidence" value="ECO:0007669"/>
    <property type="project" value="TreeGrafter"/>
</dbReference>
<comment type="pathway">
    <text evidence="1 7 8">Carbohydrate degradation; glycolysis; D-glyceraldehyde 3-phosphate and glycerone phosphate from D-glucose: step 2/4.</text>
</comment>
<dbReference type="CDD" id="cd05015">
    <property type="entry name" value="SIS_PGI_1"/>
    <property type="match status" value="1"/>
</dbReference>
<feature type="active site" description="Proton donor" evidence="7">
    <location>
        <position position="320"/>
    </location>
</feature>
<dbReference type="PANTHER" id="PTHR11469:SF1">
    <property type="entry name" value="GLUCOSE-6-PHOSPHATE ISOMERASE"/>
    <property type="match status" value="1"/>
</dbReference>
<sequence length="538" mass="58405">MNDGLDRFRAHLFHDERLGVWLDTSRVRWTADFLDGLEPRLQAAYEAMAALERGALANADEGRMVGHYWLRAPELAPDPAIRDAITTTLGRVLTFAEDVHAARIRPERASRFRDVLLIGIGGSALGPQLVSAALTSPADRMRVWFFDNTDPDGFDRTLDAIGDALPGTLAVVISKSGGTKETRNGMLEAEAAYARLGLDFAKHAVVVTGEGSELDKHAVARGFLDRFPMWDWVGGRTSELSAVGLLPAALQGLDVEDMLRGARAMDEVTRSRVTKRNPAAQLAAAWLSATGGAGKKDMVLLPYKDRLELFSRYAQQLVMESLGKRLDRQGREVWQGISVYGNKGSTDQHAYVQQLRDGVDNFFVTFLEVLLDRAPQRGDLSVEPGVTPGDYLSGFLQGTRRALDERGRASITITLEALDATSLGALIALYERAVGIYAELVDINAYHQPGVEAGKKAAQAVIDLEQRVLAGLRAKAGTALSLAEVAAAAGSDDPETVFWILRHLSANPRRGVLRVRGQGAEAEVGSPLDWSWMVAAAP</sequence>
<dbReference type="InterPro" id="IPR035482">
    <property type="entry name" value="SIS_PGI_2"/>
</dbReference>
<dbReference type="EC" id="5.3.1.9" evidence="7"/>
<keyword evidence="3 7" id="KW-0312">Gluconeogenesis</keyword>
<dbReference type="AlphaFoldDB" id="A0A4U1IV11"/>
<dbReference type="PRINTS" id="PR00662">
    <property type="entry name" value="G6PISOMERASE"/>
</dbReference>
<keyword evidence="4 7" id="KW-0324">Glycolysis</keyword>
<comment type="subcellular location">
    <subcellularLocation>
        <location evidence="7">Cytoplasm</location>
    </subcellularLocation>
</comment>
<dbReference type="GO" id="GO:0097367">
    <property type="term" value="F:carbohydrate derivative binding"/>
    <property type="evidence" value="ECO:0007669"/>
    <property type="project" value="InterPro"/>
</dbReference>
<evidence type="ECO:0000256" key="1">
    <source>
        <dbReference type="ARBA" id="ARBA00004926"/>
    </source>
</evidence>
<keyword evidence="7" id="KW-0963">Cytoplasm</keyword>
<dbReference type="Pfam" id="PF00342">
    <property type="entry name" value="PGI"/>
    <property type="match status" value="2"/>
</dbReference>
<dbReference type="PROSITE" id="PS00174">
    <property type="entry name" value="P_GLUCOSE_ISOMERASE_2"/>
    <property type="match status" value="1"/>
</dbReference>
<dbReference type="InterPro" id="IPR035476">
    <property type="entry name" value="SIS_PGI_1"/>
</dbReference>
<evidence type="ECO:0000256" key="3">
    <source>
        <dbReference type="ARBA" id="ARBA00022432"/>
    </source>
</evidence>
<dbReference type="InterPro" id="IPR046348">
    <property type="entry name" value="SIS_dom_sf"/>
</dbReference>
<keyword evidence="10" id="KW-1185">Reference proteome</keyword>
<comment type="similarity">
    <text evidence="2 7 8">Belongs to the GPI family.</text>
</comment>
<dbReference type="UniPathway" id="UPA00138"/>
<proteinExistence type="inferred from homology"/>
<comment type="pathway">
    <text evidence="7">Carbohydrate biosynthesis; gluconeogenesis.</text>
</comment>
<dbReference type="UniPathway" id="UPA00109">
    <property type="reaction ID" value="UER00181"/>
</dbReference>
<dbReference type="CDD" id="cd05016">
    <property type="entry name" value="SIS_PGI_2"/>
    <property type="match status" value="1"/>
</dbReference>
<evidence type="ECO:0000256" key="8">
    <source>
        <dbReference type="RuleBase" id="RU000612"/>
    </source>
</evidence>
<comment type="caution">
    <text evidence="9">The sequence shown here is derived from an EMBL/GenBank/DDBJ whole genome shotgun (WGS) entry which is preliminary data.</text>
</comment>
<evidence type="ECO:0000256" key="5">
    <source>
        <dbReference type="ARBA" id="ARBA00023235"/>
    </source>
</evidence>
<dbReference type="GO" id="GO:0004347">
    <property type="term" value="F:glucose-6-phosphate isomerase activity"/>
    <property type="evidence" value="ECO:0007669"/>
    <property type="project" value="UniProtKB-UniRule"/>
</dbReference>
<gene>
    <name evidence="7" type="primary">pgi</name>
    <name evidence="9" type="ORF">E8A74_43390</name>
</gene>
<dbReference type="InterPro" id="IPR018189">
    <property type="entry name" value="Phosphoglucose_isomerase_CS"/>
</dbReference>
<accession>A0A4U1IV11</accession>
<organism evidence="9 10">
    <name type="scientific">Polyangium fumosum</name>
    <dbReference type="NCBI Taxonomy" id="889272"/>
    <lineage>
        <taxon>Bacteria</taxon>
        <taxon>Pseudomonadati</taxon>
        <taxon>Myxococcota</taxon>
        <taxon>Polyangia</taxon>
        <taxon>Polyangiales</taxon>
        <taxon>Polyangiaceae</taxon>
        <taxon>Polyangium</taxon>
    </lineage>
</organism>
<dbReference type="HAMAP" id="MF_00473">
    <property type="entry name" value="G6P_isomerase"/>
    <property type="match status" value="1"/>
</dbReference>
<keyword evidence="5 7" id="KW-0413">Isomerase</keyword>
<dbReference type="PROSITE" id="PS51463">
    <property type="entry name" value="P_GLUCOSE_ISOMERASE_3"/>
    <property type="match status" value="1"/>
</dbReference>
<dbReference type="GO" id="GO:0051156">
    <property type="term" value="P:glucose 6-phosphate metabolic process"/>
    <property type="evidence" value="ECO:0007669"/>
    <property type="project" value="TreeGrafter"/>
</dbReference>
<comment type="catalytic activity">
    <reaction evidence="6 7 8">
        <text>alpha-D-glucose 6-phosphate = beta-D-fructose 6-phosphate</text>
        <dbReference type="Rhea" id="RHEA:11816"/>
        <dbReference type="ChEBI" id="CHEBI:57634"/>
        <dbReference type="ChEBI" id="CHEBI:58225"/>
        <dbReference type="EC" id="5.3.1.9"/>
    </reaction>
</comment>
<dbReference type="RefSeq" id="WP_136935034.1">
    <property type="nucleotide sequence ID" value="NZ_SSMQ01000078.1"/>
</dbReference>
<evidence type="ECO:0000256" key="4">
    <source>
        <dbReference type="ARBA" id="ARBA00023152"/>
    </source>
</evidence>
<dbReference type="InterPro" id="IPR001672">
    <property type="entry name" value="G6P_Isomerase"/>
</dbReference>
<evidence type="ECO:0000313" key="9">
    <source>
        <dbReference type="EMBL" id="TKC97938.1"/>
    </source>
</evidence>
<protein>
    <recommendedName>
        <fullName evidence="7">Glucose-6-phosphate isomerase</fullName>
        <shortName evidence="7">GPI</shortName>
        <ecNumber evidence="7">5.3.1.9</ecNumber>
    </recommendedName>
    <alternativeName>
        <fullName evidence="7">Phosphoglucose isomerase</fullName>
        <shortName evidence="7">PGI</shortName>
    </alternativeName>
    <alternativeName>
        <fullName evidence="7">Phosphohexose isomerase</fullName>
        <shortName evidence="7">PHI</shortName>
    </alternativeName>
</protein>